<sequence>MNFATKLVGNEDEHAVSPVIGVILMVAITVILAAVIAAFVLDLGQSQSASAAAGLTFDAHEDGVDVTLISADRIDESGGDLEISTTVSPSGGSCIGSLDSVGETVTCTDGSSDQPDSITVVGTYQGSETTVGRWSA</sequence>
<feature type="transmembrane region" description="Helical" evidence="1">
    <location>
        <begin position="20"/>
        <end position="41"/>
    </location>
</feature>
<keyword evidence="1" id="KW-1133">Transmembrane helix</keyword>
<comment type="caution">
    <text evidence="3">The sequence shown here is derived from an EMBL/GenBank/DDBJ whole genome shotgun (WGS) entry which is preliminary data.</text>
</comment>
<evidence type="ECO:0000313" key="4">
    <source>
        <dbReference type="Proteomes" id="UP001320972"/>
    </source>
</evidence>
<evidence type="ECO:0000259" key="2">
    <source>
        <dbReference type="Pfam" id="PF07790"/>
    </source>
</evidence>
<gene>
    <name evidence="3" type="ORF">OB955_01120</name>
</gene>
<dbReference type="Pfam" id="PF07790">
    <property type="entry name" value="Pilin_N"/>
    <property type="match status" value="1"/>
</dbReference>
<proteinExistence type="predicted"/>
<evidence type="ECO:0000256" key="1">
    <source>
        <dbReference type="SAM" id="Phobius"/>
    </source>
</evidence>
<keyword evidence="4" id="KW-1185">Reference proteome</keyword>
<feature type="domain" description="Archaeal Type IV pilin N-terminal" evidence="2">
    <location>
        <begin position="15"/>
        <end position="85"/>
    </location>
</feature>
<dbReference type="RefSeq" id="WP_338006758.1">
    <property type="nucleotide sequence ID" value="NZ_JAOPKB010000001.1"/>
</dbReference>
<evidence type="ECO:0000313" key="3">
    <source>
        <dbReference type="EMBL" id="MCU4971341.1"/>
    </source>
</evidence>
<keyword evidence="1" id="KW-0472">Membrane</keyword>
<organism evidence="3 4">
    <name type="scientific">Natronoglomus mannanivorans</name>
    <dbReference type="NCBI Taxonomy" id="2979990"/>
    <lineage>
        <taxon>Archaea</taxon>
        <taxon>Methanobacteriati</taxon>
        <taxon>Methanobacteriota</taxon>
        <taxon>Stenosarchaea group</taxon>
        <taxon>Halobacteria</taxon>
        <taxon>Halobacteriales</taxon>
        <taxon>Natrialbaceae</taxon>
        <taxon>Natronoglomus</taxon>
    </lineage>
</organism>
<dbReference type="EMBL" id="JAOPKB010000001">
    <property type="protein sequence ID" value="MCU4971341.1"/>
    <property type="molecule type" value="Genomic_DNA"/>
</dbReference>
<dbReference type="InterPro" id="IPR012859">
    <property type="entry name" value="Pilin_N_archaeal"/>
</dbReference>
<keyword evidence="1" id="KW-0812">Transmembrane</keyword>
<protein>
    <submittedName>
        <fullName evidence="3">Type IV pilin N-terminal domain-containing protein</fullName>
    </submittedName>
</protein>
<dbReference type="InterPro" id="IPR013373">
    <property type="entry name" value="Flagellin/pilin_N_arc"/>
</dbReference>
<dbReference type="Proteomes" id="UP001320972">
    <property type="component" value="Unassembled WGS sequence"/>
</dbReference>
<name>A0ABT2Q8T8_9EURY</name>
<dbReference type="NCBIfam" id="TIGR02537">
    <property type="entry name" value="arch_flag_Nterm"/>
    <property type="match status" value="1"/>
</dbReference>
<reference evidence="3 4" key="1">
    <citation type="submission" date="2022-09" db="EMBL/GenBank/DDBJ databases">
        <title>Enrichment on poylsaccharides allowed isolation of novel metabolic and taxonomic groups of Haloarchaea.</title>
        <authorList>
            <person name="Sorokin D.Y."/>
            <person name="Elcheninov A.G."/>
            <person name="Khizhniak T.V."/>
            <person name="Kolganova T.V."/>
            <person name="Kublanov I.V."/>
        </authorList>
    </citation>
    <scope>NUCLEOTIDE SEQUENCE [LARGE SCALE GENOMIC DNA]</scope>
    <source>
        <strain evidence="3 4">AArc-m2/3/4</strain>
    </source>
</reference>
<accession>A0ABT2Q8T8</accession>